<comment type="function">
    <text evidence="5">One of the primary rRNA binding proteins, this protein initially binds near the 5'-end of the 23S rRNA. It is important during the early stages of 50S assembly. It makes multiple contacts with different domains of the 23S rRNA in the assembled 50S subunit and ribosome.</text>
</comment>
<keyword evidence="2 5" id="KW-0689">Ribosomal protein</keyword>
<proteinExistence type="inferred from homology"/>
<organism evidence="7 8">
    <name type="scientific">Leifsonia stereocauli</name>
    <dbReference type="NCBI Taxonomy" id="3134136"/>
    <lineage>
        <taxon>Bacteria</taxon>
        <taxon>Bacillati</taxon>
        <taxon>Actinomycetota</taxon>
        <taxon>Actinomycetes</taxon>
        <taxon>Micrococcales</taxon>
        <taxon>Microbacteriaceae</taxon>
        <taxon>Leifsonia</taxon>
    </lineage>
</organism>
<keyword evidence="3 5" id="KW-0687">Ribonucleoprotein</keyword>
<evidence type="ECO:0000256" key="2">
    <source>
        <dbReference type="ARBA" id="ARBA00022980"/>
    </source>
</evidence>
<dbReference type="PANTHER" id="PTHR10746">
    <property type="entry name" value="50S RIBOSOMAL PROTEIN L4"/>
    <property type="match status" value="1"/>
</dbReference>
<protein>
    <recommendedName>
        <fullName evidence="4 5">Large ribosomal subunit protein uL4</fullName>
    </recommendedName>
</protein>
<dbReference type="InterPro" id="IPR002136">
    <property type="entry name" value="Ribosomal_uL4"/>
</dbReference>
<name>A0ABU9W7X2_9MICO</name>
<dbReference type="RefSeq" id="WP_342116070.1">
    <property type="nucleotide sequence ID" value="NZ_JBCAUN010000003.1"/>
</dbReference>
<comment type="function">
    <text evidence="5">Forms part of the polypeptide exit tunnel.</text>
</comment>
<evidence type="ECO:0000313" key="7">
    <source>
        <dbReference type="EMBL" id="MEN1948103.1"/>
    </source>
</evidence>
<evidence type="ECO:0000313" key="8">
    <source>
        <dbReference type="Proteomes" id="UP001425155"/>
    </source>
</evidence>
<feature type="region of interest" description="Disordered" evidence="6">
    <location>
        <begin position="49"/>
        <end position="103"/>
    </location>
</feature>
<evidence type="ECO:0000256" key="3">
    <source>
        <dbReference type="ARBA" id="ARBA00023274"/>
    </source>
</evidence>
<dbReference type="InterPro" id="IPR023574">
    <property type="entry name" value="Ribosomal_uL4_dom_sf"/>
</dbReference>
<evidence type="ECO:0000256" key="1">
    <source>
        <dbReference type="ARBA" id="ARBA00010528"/>
    </source>
</evidence>
<dbReference type="GO" id="GO:0005840">
    <property type="term" value="C:ribosome"/>
    <property type="evidence" value="ECO:0007669"/>
    <property type="project" value="UniProtKB-KW"/>
</dbReference>
<dbReference type="Proteomes" id="UP001425155">
    <property type="component" value="Unassembled WGS sequence"/>
</dbReference>
<accession>A0ABU9W7X2</accession>
<evidence type="ECO:0000256" key="5">
    <source>
        <dbReference type="HAMAP-Rule" id="MF_01328"/>
    </source>
</evidence>
<keyword evidence="5" id="KW-0699">rRNA-binding</keyword>
<dbReference type="HAMAP" id="MF_01328_B">
    <property type="entry name" value="Ribosomal_uL4_B"/>
    <property type="match status" value="1"/>
</dbReference>
<dbReference type="Pfam" id="PF00573">
    <property type="entry name" value="Ribosomal_L4"/>
    <property type="match status" value="1"/>
</dbReference>
<gene>
    <name evidence="5 7" type="primary">rplD</name>
    <name evidence="7" type="ORF">WJX64_16220</name>
</gene>
<evidence type="ECO:0000256" key="4">
    <source>
        <dbReference type="ARBA" id="ARBA00035244"/>
    </source>
</evidence>
<comment type="similarity">
    <text evidence="1 5">Belongs to the universal ribosomal protein uL4 family.</text>
</comment>
<dbReference type="NCBIfam" id="TIGR03953">
    <property type="entry name" value="rplD_bact"/>
    <property type="match status" value="1"/>
</dbReference>
<dbReference type="InterPro" id="IPR013005">
    <property type="entry name" value="Ribosomal_uL4-like"/>
</dbReference>
<keyword evidence="8" id="KW-1185">Reference proteome</keyword>
<keyword evidence="5" id="KW-0694">RNA-binding</keyword>
<dbReference type="PANTHER" id="PTHR10746:SF6">
    <property type="entry name" value="LARGE RIBOSOMAL SUBUNIT PROTEIN UL4M"/>
    <property type="match status" value="1"/>
</dbReference>
<evidence type="ECO:0000256" key="6">
    <source>
        <dbReference type="SAM" id="MobiDB-lite"/>
    </source>
</evidence>
<comment type="caution">
    <text evidence="7">The sequence shown here is derived from an EMBL/GenBank/DDBJ whole genome shotgun (WGS) entry which is preliminary data.</text>
</comment>
<comment type="subunit">
    <text evidence="5">Part of the 50S ribosomal subunit.</text>
</comment>
<dbReference type="EMBL" id="JBCLVG010000003">
    <property type="protein sequence ID" value="MEN1948103.1"/>
    <property type="molecule type" value="Genomic_DNA"/>
</dbReference>
<sequence>MATATNTVDVVDVTGKKSGTVELPAELFDVQTNVPLIHQVVVAQLAAARQGTHKVKSRGEVSGAGRKPFKQKGTGRARQGSIRAPQMTGGGIVHGPTPRDYSQRTPKKMIAAALLGALSDRARGARVHVVESLTLGETPKTKAVIALLDQIATSKHVLIVLSRGDEQALKAVRNIPTVHTLTADQLNAYDVLVSDDIVFTKAALDSFIAAKTKKVEVSA</sequence>
<reference evidence="7 8" key="1">
    <citation type="submission" date="2024-03" db="EMBL/GenBank/DDBJ databases">
        <title>YIM 134122 draft genome.</title>
        <authorList>
            <person name="Zuo S."/>
            <person name="Xiong L."/>
        </authorList>
    </citation>
    <scope>NUCLEOTIDE SEQUENCE [LARGE SCALE GENOMIC DNA]</scope>
    <source>
        <strain evidence="7 8">YIM 134122</strain>
    </source>
</reference>
<dbReference type="SUPFAM" id="SSF52166">
    <property type="entry name" value="Ribosomal protein L4"/>
    <property type="match status" value="1"/>
</dbReference>
<dbReference type="Gene3D" id="3.40.1370.10">
    <property type="match status" value="1"/>
</dbReference>